<feature type="region of interest" description="Disordered" evidence="2">
    <location>
        <begin position="995"/>
        <end position="1051"/>
    </location>
</feature>
<feature type="compositionally biased region" description="Polar residues" evidence="2">
    <location>
        <begin position="51"/>
        <end position="62"/>
    </location>
</feature>
<evidence type="ECO:0000313" key="3">
    <source>
        <dbReference type="EMBL" id="KAJ5709680.1"/>
    </source>
</evidence>
<dbReference type="EMBL" id="JAQJAN010000018">
    <property type="protein sequence ID" value="KAJ5709680.1"/>
    <property type="molecule type" value="Genomic_DNA"/>
</dbReference>
<reference evidence="3" key="2">
    <citation type="submission" date="2023-01" db="EMBL/GenBank/DDBJ databases">
        <authorList>
            <person name="Petersen C."/>
        </authorList>
    </citation>
    <scope>NUCLEOTIDE SEQUENCE</scope>
    <source>
        <strain evidence="3">IBT 17514</strain>
    </source>
</reference>
<feature type="region of interest" description="Disordered" evidence="2">
    <location>
        <begin position="757"/>
        <end position="786"/>
    </location>
</feature>
<proteinExistence type="predicted"/>
<feature type="coiled-coil region" evidence="1">
    <location>
        <begin position="457"/>
        <end position="514"/>
    </location>
</feature>
<feature type="compositionally biased region" description="Polar residues" evidence="2">
    <location>
        <begin position="78"/>
        <end position="94"/>
    </location>
</feature>
<gene>
    <name evidence="3" type="ORF">N7493_009971</name>
</gene>
<evidence type="ECO:0000256" key="2">
    <source>
        <dbReference type="SAM" id="MobiDB-lite"/>
    </source>
</evidence>
<accession>A0AAD6HE12</accession>
<feature type="compositionally biased region" description="Basic and acidic residues" evidence="2">
    <location>
        <begin position="213"/>
        <end position="225"/>
    </location>
</feature>
<feature type="region of interest" description="Disordered" evidence="2">
    <location>
        <begin position="552"/>
        <end position="578"/>
    </location>
</feature>
<comment type="caution">
    <text evidence="3">The sequence shown here is derived from an EMBL/GenBank/DDBJ whole genome shotgun (WGS) entry which is preliminary data.</text>
</comment>
<feature type="compositionally biased region" description="Basic and acidic residues" evidence="2">
    <location>
        <begin position="650"/>
        <end position="666"/>
    </location>
</feature>
<feature type="region of interest" description="Disordered" evidence="2">
    <location>
        <begin position="946"/>
        <end position="982"/>
    </location>
</feature>
<dbReference type="AlphaFoldDB" id="A0AAD6HE12"/>
<dbReference type="Proteomes" id="UP001215712">
    <property type="component" value="Unassembled WGS sequence"/>
</dbReference>
<feature type="compositionally biased region" description="Polar residues" evidence="2">
    <location>
        <begin position="121"/>
        <end position="132"/>
    </location>
</feature>
<feature type="compositionally biased region" description="Polar residues" evidence="2">
    <location>
        <begin position="601"/>
        <end position="613"/>
    </location>
</feature>
<evidence type="ECO:0000256" key="1">
    <source>
        <dbReference type="SAM" id="Coils"/>
    </source>
</evidence>
<feature type="region of interest" description="Disordered" evidence="2">
    <location>
        <begin position="592"/>
        <end position="613"/>
    </location>
</feature>
<reference evidence="3" key="1">
    <citation type="journal article" date="2023" name="IMA Fungus">
        <title>Comparative genomic study of the Penicillium genus elucidates a diverse pangenome and 15 lateral gene transfer events.</title>
        <authorList>
            <person name="Petersen C."/>
            <person name="Sorensen T."/>
            <person name="Nielsen M.R."/>
            <person name="Sondergaard T.E."/>
            <person name="Sorensen J.L."/>
            <person name="Fitzpatrick D.A."/>
            <person name="Frisvad J.C."/>
            <person name="Nielsen K.L."/>
        </authorList>
    </citation>
    <scope>NUCLEOTIDE SEQUENCE</scope>
    <source>
        <strain evidence="3">IBT 17514</strain>
    </source>
</reference>
<feature type="compositionally biased region" description="Basic and acidic residues" evidence="2">
    <location>
        <begin position="273"/>
        <end position="283"/>
    </location>
</feature>
<feature type="region of interest" description="Disordered" evidence="2">
    <location>
        <begin position="650"/>
        <end position="678"/>
    </location>
</feature>
<name>A0AAD6HE12_9EURO</name>
<feature type="region of interest" description="Disordered" evidence="2">
    <location>
        <begin position="1"/>
        <end position="320"/>
    </location>
</feature>
<keyword evidence="1" id="KW-0175">Coiled coil</keyword>
<keyword evidence="4" id="KW-1185">Reference proteome</keyword>
<feature type="compositionally biased region" description="Polar residues" evidence="2">
    <location>
        <begin position="294"/>
        <end position="316"/>
    </location>
</feature>
<sequence length="1051" mass="114093">MPPSAVFSYWRRDHRRSTAPPAPLSAHTPLPTNVVERPLSPPQLPEIPDTPTITSALDTTPSYDAPPWSESPLDIDASKSTFTPSAAPLSSSITLALPSPSAERQNRPHSSPEELYPESGFTAQANNSQHSVNALRPDQGDMESNFKPSSPFRLSIGKGLRSFQTPTDTPKRSPTVGPGASHFRLRTPPEDSSAEKPNVSQRETRQDGTLSRRAPERENSADSVHHKSGKAMLHLLNPMSLLARRRSSQISSSRVEDSKLRAPNSIPGIPDDYDPRIRGKIVHDFSAPRPRRNVSGNSGTEQESSLHPANRWGNTRRQSDHSPVFKEHFEDDDNVMQVENKGYLQSPLLTAPTQTGYEKSIPVFARNFPSTAPENSSDAVDDFENLPAELPGDFPVELPAEVPPEYFTSPPKVSPPNNHRDQDIIPKVHPAGLPKHLKSNASSRFSFDMGGVESSVQEKLLEEKHKAKEAARKLEDGYFDDFDDDFDNDMLDDMDDLEEQIPELNADYDEEDYDLPVSQNIHADPRSWTAPALSPVVASPIIPAVPSENSMNALSPGATGTATSSFNSPTSTEVLSPTESLLVEPLQPHSRLEMTPIPEDPQQTSSVNNQSDMSGLDYVDDDLYFDDGEFGDLDADDLDGGFDESIFDDETSHLYERKPVNKEPPRDLSPIAGSENNDPVEQQIAPENDATQGLQHMPSVTSEYHSLKRGPLGEPIPNLGPARAHGGVLTEQNLEVLHNALAFAANEAATQSRFGRTLSTSERSLGQDSLSQSSHTADSQPGLVSDDSRLSQAADMIAFDDVFDDHIYDDDDAYYDDPIVAAANAEALENDDEGFYGQEFGFYAQAHGNGGAELTNGGYFGPRGVEGITRSFSSRGKFQEPSLTPITERSEWSTRNSVISVKANGATHSNVSLASPGLAQLVDMGNLDDEMTLSALMKLRRGAWGGSNGSLRSSAGSPPPHTLTSSHHGSFAAPSETASPSETRAFTDEGLASLGYHPDDYSHPLSPLKDSGFPSADLPHSEIPHSGMDGPSYADIEEKLPNTGGHPLNVL</sequence>
<feature type="compositionally biased region" description="Polar residues" evidence="2">
    <location>
        <begin position="757"/>
        <end position="779"/>
    </location>
</feature>
<protein>
    <submittedName>
        <fullName evidence="3">Uncharacterized protein</fullName>
    </submittedName>
</protein>
<evidence type="ECO:0000313" key="4">
    <source>
        <dbReference type="Proteomes" id="UP001215712"/>
    </source>
</evidence>
<organism evidence="3 4">
    <name type="scientific">Penicillium malachiteum</name>
    <dbReference type="NCBI Taxonomy" id="1324776"/>
    <lineage>
        <taxon>Eukaryota</taxon>
        <taxon>Fungi</taxon>
        <taxon>Dikarya</taxon>
        <taxon>Ascomycota</taxon>
        <taxon>Pezizomycotina</taxon>
        <taxon>Eurotiomycetes</taxon>
        <taxon>Eurotiomycetidae</taxon>
        <taxon>Eurotiales</taxon>
        <taxon>Aspergillaceae</taxon>
        <taxon>Penicillium</taxon>
    </lineage>
</organism>
<feature type="compositionally biased region" description="Polar residues" evidence="2">
    <location>
        <begin position="949"/>
        <end position="968"/>
    </location>
</feature>